<dbReference type="AlphaFoldDB" id="A0A941JLC0"/>
<accession>A0A941JLC0</accession>
<evidence type="ECO:0000313" key="5">
    <source>
        <dbReference type="Proteomes" id="UP000767446"/>
    </source>
</evidence>
<dbReference type="Gene3D" id="3.40.50.300">
    <property type="entry name" value="P-loop containing nucleotide triphosphate hydrolases"/>
    <property type="match status" value="1"/>
</dbReference>
<dbReference type="InterPro" id="IPR037359">
    <property type="entry name" value="NST/OST"/>
</dbReference>
<dbReference type="Pfam" id="PF00685">
    <property type="entry name" value="Sulfotransfer_1"/>
    <property type="match status" value="1"/>
</dbReference>
<dbReference type="SUPFAM" id="SSF52540">
    <property type="entry name" value="P-loop containing nucleoside triphosphate hydrolases"/>
    <property type="match status" value="1"/>
</dbReference>
<dbReference type="GO" id="GO:0008146">
    <property type="term" value="F:sulfotransferase activity"/>
    <property type="evidence" value="ECO:0007669"/>
    <property type="project" value="InterPro"/>
</dbReference>
<reference evidence="4" key="1">
    <citation type="submission" date="2021-02" db="EMBL/GenBank/DDBJ databases">
        <title>Metagenome analyses of Stigonema ocellatum DSM 106950, Chlorogloea purpurea SAG 13.99 and Gomphosphaeria aponina DSM 107014.</title>
        <authorList>
            <person name="Marter P."/>
            <person name="Huang S."/>
        </authorList>
    </citation>
    <scope>NUCLEOTIDE SEQUENCE</scope>
    <source>
        <strain evidence="4">JP213</strain>
    </source>
</reference>
<dbReference type="InterPro" id="IPR000863">
    <property type="entry name" value="Sulfotransferase_dom"/>
</dbReference>
<evidence type="ECO:0000313" key="4">
    <source>
        <dbReference type="EMBL" id="MBR8826934.1"/>
    </source>
</evidence>
<gene>
    <name evidence="4" type="ORF">DSM107014_03350</name>
</gene>
<sequence>MKPNYLVIGAAKSGTTTLCELLGRHPEVYMYFLKEVHFFDLYYNRGFKWYEAKFNPPAGVKAVGEGTPYADGNQKHLQRIAEYLPEAKLIYIVRHPIERIESNYVQLIDNNHDFTSLTNAIETCPKLVEASLYWARINDFWKYYPQDKILVLFVEDLYRDSLSVLKNCFDFLGVDSTVKIDNSSVQLNTRSQRATDIPLLRWLRKQPYFNDVKWALPYGLIQKVKPLLRKPIQKIDLTWEKSVREKVIAQVTEDTKQFLNFYGKPEDYWKF</sequence>
<dbReference type="EMBL" id="JADQBC010000015">
    <property type="protein sequence ID" value="MBR8826934.1"/>
    <property type="molecule type" value="Genomic_DNA"/>
</dbReference>
<name>A0A941JLC0_9CHRO</name>
<keyword evidence="2" id="KW-0325">Glycoprotein</keyword>
<organism evidence="4 5">
    <name type="scientific">Gomphosphaeria aponina SAG 52.96 = DSM 107014</name>
    <dbReference type="NCBI Taxonomy" id="1521640"/>
    <lineage>
        <taxon>Bacteria</taxon>
        <taxon>Bacillati</taxon>
        <taxon>Cyanobacteriota</taxon>
        <taxon>Cyanophyceae</taxon>
        <taxon>Oscillatoriophycideae</taxon>
        <taxon>Chroococcales</taxon>
        <taxon>Gomphosphaeriaceae</taxon>
        <taxon>Gomphosphaeria</taxon>
    </lineage>
</organism>
<dbReference type="PANTHER" id="PTHR10605:SF56">
    <property type="entry name" value="BIFUNCTIONAL HEPARAN SULFATE N-DEACETYLASE_N-SULFOTRANSFERASE"/>
    <property type="match status" value="1"/>
</dbReference>
<protein>
    <submittedName>
        <fullName evidence="4">Sulfotransferase</fullName>
    </submittedName>
</protein>
<evidence type="ECO:0000256" key="1">
    <source>
        <dbReference type="ARBA" id="ARBA00022679"/>
    </source>
</evidence>
<comment type="caution">
    <text evidence="4">The sequence shown here is derived from an EMBL/GenBank/DDBJ whole genome shotgun (WGS) entry which is preliminary data.</text>
</comment>
<proteinExistence type="predicted"/>
<keyword evidence="1" id="KW-0808">Transferase</keyword>
<evidence type="ECO:0000259" key="3">
    <source>
        <dbReference type="Pfam" id="PF00685"/>
    </source>
</evidence>
<feature type="domain" description="Sulfotransferase" evidence="3">
    <location>
        <begin position="4"/>
        <end position="195"/>
    </location>
</feature>
<evidence type="ECO:0000256" key="2">
    <source>
        <dbReference type="ARBA" id="ARBA00023180"/>
    </source>
</evidence>
<dbReference type="Proteomes" id="UP000767446">
    <property type="component" value="Unassembled WGS sequence"/>
</dbReference>
<dbReference type="InterPro" id="IPR027417">
    <property type="entry name" value="P-loop_NTPase"/>
</dbReference>
<dbReference type="PANTHER" id="PTHR10605">
    <property type="entry name" value="HEPARAN SULFATE SULFOTRANSFERASE"/>
    <property type="match status" value="1"/>
</dbReference>